<feature type="domain" description="SSD" evidence="10">
    <location>
        <begin position="273"/>
        <end position="422"/>
    </location>
</feature>
<keyword evidence="2" id="KW-1003">Cell membrane</keyword>
<dbReference type="InterPro" id="IPR050545">
    <property type="entry name" value="Mycobact_MmpL"/>
</dbReference>
<proteinExistence type="predicted"/>
<keyword evidence="3 8" id="KW-0812">Transmembrane</keyword>
<feature type="transmembrane region" description="Helical" evidence="8">
    <location>
        <begin position="614"/>
        <end position="633"/>
    </location>
</feature>
<dbReference type="Pfam" id="PF03176">
    <property type="entry name" value="MMPL"/>
    <property type="match status" value="2"/>
</dbReference>
<keyword evidence="9" id="KW-0732">Signal</keyword>
<keyword evidence="4 8" id="KW-1133">Transmembrane helix</keyword>
<feature type="transmembrane region" description="Helical" evidence="8">
    <location>
        <begin position="454"/>
        <end position="473"/>
    </location>
</feature>
<keyword evidence="5 8" id="KW-0472">Membrane</keyword>
<evidence type="ECO:0000256" key="9">
    <source>
        <dbReference type="SAM" id="SignalP"/>
    </source>
</evidence>
<feature type="coiled-coil region" evidence="6">
    <location>
        <begin position="161"/>
        <end position="188"/>
    </location>
</feature>
<evidence type="ECO:0000256" key="4">
    <source>
        <dbReference type="ARBA" id="ARBA00022989"/>
    </source>
</evidence>
<feature type="transmembrane region" description="Helical" evidence="8">
    <location>
        <begin position="678"/>
        <end position="703"/>
    </location>
</feature>
<dbReference type="AlphaFoldDB" id="A0A542SNL6"/>
<keyword evidence="12" id="KW-1185">Reference proteome</keyword>
<evidence type="ECO:0000256" key="6">
    <source>
        <dbReference type="SAM" id="Coils"/>
    </source>
</evidence>
<feature type="chain" id="PRO_5039392769" evidence="9">
    <location>
        <begin position="21"/>
        <end position="832"/>
    </location>
</feature>
<dbReference type="Proteomes" id="UP000316181">
    <property type="component" value="Unassembled WGS sequence"/>
</dbReference>
<dbReference type="PANTHER" id="PTHR33406:SF13">
    <property type="entry name" value="MEMBRANE PROTEIN YDFJ"/>
    <property type="match status" value="1"/>
</dbReference>
<evidence type="ECO:0000256" key="5">
    <source>
        <dbReference type="ARBA" id="ARBA00023136"/>
    </source>
</evidence>
<feature type="signal peptide" evidence="9">
    <location>
        <begin position="1"/>
        <end position="20"/>
    </location>
</feature>
<sequence>MVTAWMVVVAIAAATYSAFAGAMTSQITIPNTPTSKVTDMLASEFPSASGGSGTVVVTTEDGSAFTDAQRAAVSAVVTEIGDVAGVAGAVDPFTVEEQKSQQQEQLAAGQKQAQEASEQIKESQATIDEGRAAITAGRTELGNQIAQAKAAGLYEANKSEFNRQQEALDDKTTELDQAQAKVDASTAAIAASTPKADAGAQLLAAAREFRTVAADGSTAIITVQFTDRAMAVPQSVIDSVVGIVNTANIGGVSFYASNDLVQTIPKILGPAEIIGVLIAAIVLVVMLGTVIGAGLPIGAALMGVAVATLGSLSLSGVIDFISVTPVLGIMLGLAVGIDYSLFILSRHRRQLKAGMGAAESIALANGTSGNAVGFAGTTVIIALLGLNLTRIPFLALMGNVAAFAVLVAILIAVTLTPALLSLIGKRILRRSERATIGHEEHVAQTNRPMNTWRALATVLLGAVGLIVIALPATTMRLGLPDGSAEPVGSSAYNAYNVVADKFGAGFDARLLVVATMPQAVDDESATLAQAAMTTQIMKYPDVVAVVPIGVSDSGKVIAYQVIPREGPNAESTFTLVSDLRAASPLTVSDQSISIGVAGSTSATIDVSNRLADVLPMYLSVVVGLSFLILMIAFRSILVPLIASAGFVLSLLASFGGITAIYQWGWFAGVFDVNSPGPILAFLPVLTIGILFGLAMDYQLFIAAGMRESFVHGASPRIAVRRGYLAGRSVVAAAAVIMISVFGGFVFADSHMIRSIGFALAFGVLLDAFVVRMMIIPAAMHLLGGAAWWIPRWLDRLLPDADIEGAKLEREHPPVEQESPVESNPRFPRSPVE</sequence>
<feature type="transmembrane region" description="Helical" evidence="8">
    <location>
        <begin position="320"/>
        <end position="342"/>
    </location>
</feature>
<feature type="coiled-coil region" evidence="6">
    <location>
        <begin position="99"/>
        <end position="133"/>
    </location>
</feature>
<comment type="subcellular location">
    <subcellularLocation>
        <location evidence="1">Cell membrane</location>
        <topology evidence="1">Multi-pass membrane protein</topology>
    </subcellularLocation>
</comment>
<feature type="region of interest" description="Disordered" evidence="7">
    <location>
        <begin position="807"/>
        <end position="832"/>
    </location>
</feature>
<evidence type="ECO:0000256" key="1">
    <source>
        <dbReference type="ARBA" id="ARBA00004651"/>
    </source>
</evidence>
<dbReference type="EMBL" id="VFNV01000001">
    <property type="protein sequence ID" value="TQK76172.1"/>
    <property type="molecule type" value="Genomic_DNA"/>
</dbReference>
<feature type="transmembrane region" description="Helical" evidence="8">
    <location>
        <begin position="724"/>
        <end position="746"/>
    </location>
</feature>
<organism evidence="11 12">
    <name type="scientific">Rarobacter incanus</name>
    <dbReference type="NCBI Taxonomy" id="153494"/>
    <lineage>
        <taxon>Bacteria</taxon>
        <taxon>Bacillati</taxon>
        <taxon>Actinomycetota</taxon>
        <taxon>Actinomycetes</taxon>
        <taxon>Micrococcales</taxon>
        <taxon>Rarobacteraceae</taxon>
        <taxon>Rarobacter</taxon>
    </lineage>
</organism>
<evidence type="ECO:0000256" key="3">
    <source>
        <dbReference type="ARBA" id="ARBA00022692"/>
    </source>
</evidence>
<feature type="transmembrane region" description="Helical" evidence="8">
    <location>
        <begin position="640"/>
        <end position="666"/>
    </location>
</feature>
<feature type="transmembrane region" description="Helical" evidence="8">
    <location>
        <begin position="267"/>
        <end position="287"/>
    </location>
</feature>
<gene>
    <name evidence="11" type="ORF">FB389_0831</name>
</gene>
<dbReference type="PANTHER" id="PTHR33406">
    <property type="entry name" value="MEMBRANE PROTEIN MJ1562-RELATED"/>
    <property type="match status" value="1"/>
</dbReference>
<evidence type="ECO:0000313" key="11">
    <source>
        <dbReference type="EMBL" id="TQK76172.1"/>
    </source>
</evidence>
<reference evidence="11 12" key="1">
    <citation type="submission" date="2019-06" db="EMBL/GenBank/DDBJ databases">
        <title>Sequencing the genomes of 1000 actinobacteria strains.</title>
        <authorList>
            <person name="Klenk H.-P."/>
        </authorList>
    </citation>
    <scope>NUCLEOTIDE SEQUENCE [LARGE SCALE GENOMIC DNA]</scope>
    <source>
        <strain evidence="11 12">DSM 10596</strain>
    </source>
</reference>
<dbReference type="PROSITE" id="PS50156">
    <property type="entry name" value="SSD"/>
    <property type="match status" value="1"/>
</dbReference>
<feature type="transmembrane region" description="Helical" evidence="8">
    <location>
        <begin position="363"/>
        <end position="388"/>
    </location>
</feature>
<feature type="transmembrane region" description="Helical" evidence="8">
    <location>
        <begin position="400"/>
        <end position="423"/>
    </location>
</feature>
<evidence type="ECO:0000313" key="12">
    <source>
        <dbReference type="Proteomes" id="UP000316181"/>
    </source>
</evidence>
<name>A0A542SNL6_9MICO</name>
<evidence type="ECO:0000256" key="2">
    <source>
        <dbReference type="ARBA" id="ARBA00022475"/>
    </source>
</evidence>
<dbReference type="InterPro" id="IPR000731">
    <property type="entry name" value="SSD"/>
</dbReference>
<dbReference type="GO" id="GO:0005886">
    <property type="term" value="C:plasma membrane"/>
    <property type="evidence" value="ECO:0007669"/>
    <property type="project" value="UniProtKB-SubCell"/>
</dbReference>
<dbReference type="SUPFAM" id="SSF82866">
    <property type="entry name" value="Multidrug efflux transporter AcrB transmembrane domain"/>
    <property type="match status" value="2"/>
</dbReference>
<evidence type="ECO:0000256" key="8">
    <source>
        <dbReference type="SAM" id="Phobius"/>
    </source>
</evidence>
<dbReference type="InterPro" id="IPR004869">
    <property type="entry name" value="MMPL_dom"/>
</dbReference>
<dbReference type="Gene3D" id="1.20.1640.10">
    <property type="entry name" value="Multidrug efflux transporter AcrB transmembrane domain"/>
    <property type="match status" value="2"/>
</dbReference>
<keyword evidence="6" id="KW-0175">Coiled coil</keyword>
<evidence type="ECO:0000256" key="7">
    <source>
        <dbReference type="SAM" id="MobiDB-lite"/>
    </source>
</evidence>
<accession>A0A542SNL6</accession>
<evidence type="ECO:0000259" key="10">
    <source>
        <dbReference type="PROSITE" id="PS50156"/>
    </source>
</evidence>
<comment type="caution">
    <text evidence="11">The sequence shown here is derived from an EMBL/GenBank/DDBJ whole genome shotgun (WGS) entry which is preliminary data.</text>
</comment>
<protein>
    <submittedName>
        <fullName evidence="11">RND superfamily putative drug exporter</fullName>
    </submittedName>
</protein>